<dbReference type="Gene3D" id="1.10.3720.10">
    <property type="entry name" value="MetI-like"/>
    <property type="match status" value="1"/>
</dbReference>
<dbReference type="InterPro" id="IPR035906">
    <property type="entry name" value="MetI-like_sf"/>
</dbReference>
<dbReference type="RefSeq" id="WP_108995467.1">
    <property type="nucleotide sequence ID" value="NZ_BDQX01000381.1"/>
</dbReference>
<dbReference type="GO" id="GO:0055085">
    <property type="term" value="P:transmembrane transport"/>
    <property type="evidence" value="ECO:0007669"/>
    <property type="project" value="InterPro"/>
</dbReference>
<feature type="transmembrane region" description="Helical" evidence="7">
    <location>
        <begin position="190"/>
        <end position="214"/>
    </location>
</feature>
<evidence type="ECO:0000256" key="1">
    <source>
        <dbReference type="ARBA" id="ARBA00004651"/>
    </source>
</evidence>
<evidence type="ECO:0000256" key="5">
    <source>
        <dbReference type="ARBA" id="ARBA00022989"/>
    </source>
</evidence>
<comment type="similarity">
    <text evidence="7">Belongs to the binding-protein-dependent transport system permease family.</text>
</comment>
<feature type="transmembrane region" description="Helical" evidence="7">
    <location>
        <begin position="247"/>
        <end position="268"/>
    </location>
</feature>
<evidence type="ECO:0000313" key="9">
    <source>
        <dbReference type="EMBL" id="GBG11104.1"/>
    </source>
</evidence>
<dbReference type="CDD" id="cd06261">
    <property type="entry name" value="TM_PBP2"/>
    <property type="match status" value="1"/>
</dbReference>
<dbReference type="PANTHER" id="PTHR43744:SF12">
    <property type="entry name" value="ABC TRANSPORTER PERMEASE PROTEIN MG189-RELATED"/>
    <property type="match status" value="1"/>
</dbReference>
<gene>
    <name evidence="9" type="ORF">PAT3040_05887</name>
</gene>
<reference evidence="9 10" key="1">
    <citation type="submission" date="2017-08" db="EMBL/GenBank/DDBJ databases">
        <title>Substantial Increase in Enzyme Production by Combined Drug-Resistance Mutations in Paenibacillus agaridevorans.</title>
        <authorList>
            <person name="Tanaka Y."/>
            <person name="Funane K."/>
            <person name="Hosaka T."/>
            <person name="Shiwa Y."/>
            <person name="Fujita N."/>
            <person name="Miyazaki T."/>
            <person name="Yoshikawa H."/>
            <person name="Murakami K."/>
            <person name="Kasahara K."/>
            <person name="Inaoka T."/>
            <person name="Hiraga Y."/>
            <person name="Ochi K."/>
        </authorList>
    </citation>
    <scope>NUCLEOTIDE SEQUENCE [LARGE SCALE GENOMIC DNA]</scope>
    <source>
        <strain evidence="9 10">T-3040</strain>
    </source>
</reference>
<dbReference type="AlphaFoldDB" id="A0A2R5F4P5"/>
<comment type="caution">
    <text evidence="9">The sequence shown here is derived from an EMBL/GenBank/DDBJ whole genome shotgun (WGS) entry which is preliminary data.</text>
</comment>
<feature type="transmembrane region" description="Helical" evidence="7">
    <location>
        <begin position="20"/>
        <end position="38"/>
    </location>
</feature>
<dbReference type="EMBL" id="BDQX01000381">
    <property type="protein sequence ID" value="GBG11104.1"/>
    <property type="molecule type" value="Genomic_DNA"/>
</dbReference>
<accession>A0A2R5F4P5</accession>
<dbReference type="InterPro" id="IPR000515">
    <property type="entry name" value="MetI-like"/>
</dbReference>
<organism evidence="9 10">
    <name type="scientific">Paenibacillus agaridevorans</name>
    <dbReference type="NCBI Taxonomy" id="171404"/>
    <lineage>
        <taxon>Bacteria</taxon>
        <taxon>Bacillati</taxon>
        <taxon>Bacillota</taxon>
        <taxon>Bacilli</taxon>
        <taxon>Bacillales</taxon>
        <taxon>Paenibacillaceae</taxon>
        <taxon>Paenibacillus</taxon>
    </lineage>
</organism>
<dbReference type="Pfam" id="PF00528">
    <property type="entry name" value="BPD_transp_1"/>
    <property type="match status" value="1"/>
</dbReference>
<evidence type="ECO:0000259" key="8">
    <source>
        <dbReference type="PROSITE" id="PS50928"/>
    </source>
</evidence>
<evidence type="ECO:0000256" key="2">
    <source>
        <dbReference type="ARBA" id="ARBA00022448"/>
    </source>
</evidence>
<dbReference type="GO" id="GO:0005886">
    <property type="term" value="C:plasma membrane"/>
    <property type="evidence" value="ECO:0007669"/>
    <property type="project" value="UniProtKB-SubCell"/>
</dbReference>
<feature type="transmembrane region" description="Helical" evidence="7">
    <location>
        <begin position="144"/>
        <end position="163"/>
    </location>
</feature>
<keyword evidence="10" id="KW-1185">Reference proteome</keyword>
<keyword evidence="5 7" id="KW-1133">Transmembrane helix</keyword>
<proteinExistence type="inferred from homology"/>
<evidence type="ECO:0000256" key="7">
    <source>
        <dbReference type="RuleBase" id="RU363032"/>
    </source>
</evidence>
<name>A0A2R5F4P5_9BACL</name>
<keyword evidence="4 7" id="KW-0812">Transmembrane</keyword>
<dbReference type="PANTHER" id="PTHR43744">
    <property type="entry name" value="ABC TRANSPORTER PERMEASE PROTEIN MG189-RELATED-RELATED"/>
    <property type="match status" value="1"/>
</dbReference>
<feature type="domain" description="ABC transmembrane type-1" evidence="8">
    <location>
        <begin position="76"/>
        <end position="268"/>
    </location>
</feature>
<keyword evidence="3" id="KW-1003">Cell membrane</keyword>
<dbReference type="SUPFAM" id="SSF161098">
    <property type="entry name" value="MetI-like"/>
    <property type="match status" value="1"/>
</dbReference>
<dbReference type="Proteomes" id="UP000245202">
    <property type="component" value="Unassembled WGS sequence"/>
</dbReference>
<keyword evidence="2 7" id="KW-0813">Transport</keyword>
<evidence type="ECO:0000313" key="10">
    <source>
        <dbReference type="Proteomes" id="UP000245202"/>
    </source>
</evidence>
<comment type="subcellular location">
    <subcellularLocation>
        <location evidence="1 7">Cell membrane</location>
        <topology evidence="1 7">Multi-pass membrane protein</topology>
    </subcellularLocation>
</comment>
<sequence length="283" mass="31556">MERLRESSLKRRFGLRLGEAAMWIAAAVFIIPVYYLFVTTFKTPEQALLHPLGLPQSWLWTNYANALQTMQFGRALSNNLIISAGAVTGIVLFASMAAYTLARRRRVYSRVIFGIFLAGMMVPYQMGILSLFKLISEMGLMNTLTGVILIEIAYGLPFSIFLLKGFIESTVPLELEEAAKIDGCSVFRTFASITLPLLTPVVATVTILNVLATWNDFITPLLFLQSRDKGVLLLEVFRNIGQFSVDWTSLFPMLFLSIAPLLLFYLILQKYIIAGMTAGSLKG</sequence>
<keyword evidence="6 7" id="KW-0472">Membrane</keyword>
<feature type="transmembrane region" description="Helical" evidence="7">
    <location>
        <begin position="111"/>
        <end position="132"/>
    </location>
</feature>
<evidence type="ECO:0000256" key="4">
    <source>
        <dbReference type="ARBA" id="ARBA00022692"/>
    </source>
</evidence>
<dbReference type="PROSITE" id="PS50928">
    <property type="entry name" value="ABC_TM1"/>
    <property type="match status" value="1"/>
</dbReference>
<evidence type="ECO:0000256" key="3">
    <source>
        <dbReference type="ARBA" id="ARBA00022475"/>
    </source>
</evidence>
<protein>
    <recommendedName>
        <fullName evidence="8">ABC transmembrane type-1 domain-containing protein</fullName>
    </recommendedName>
</protein>
<evidence type="ECO:0000256" key="6">
    <source>
        <dbReference type="ARBA" id="ARBA00023136"/>
    </source>
</evidence>
<feature type="transmembrane region" description="Helical" evidence="7">
    <location>
        <begin position="80"/>
        <end position="99"/>
    </location>
</feature>